<name>A0A2A9DU01_9MICO</name>
<feature type="domain" description="PucR C-terminal helix-turn-helix" evidence="2">
    <location>
        <begin position="444"/>
        <end position="501"/>
    </location>
</feature>
<sequence length="504" mass="53199">MTVTVRRLLARTDLGLRLLSPLPDRAAPAVHPLDQPITWVAGTDLDDPTPFLTEGNVVLTTGRQFGDAIDADGYVSRLAAFGIRAIGFASGVIRDVPAELVDACEREAMPLFDVPYRTPFIAITRYVADLVTAEAHGRSVWAADAQRTISGAALRDNGLRSSVVELSRQLDRPVTLFDATGDALHAAPAPLDVHADVRRLLERGIPAAAPTDDGILLQTIGRGGELRGVLAVAGPLDHPAQSVVAGVVALAVMALEQRRSLAEASLALRNGAWHCLQDDNLALARHLAGHELPAGDIVVALIAPAAADRVPPDDASRASSPLGAILADPALDGLFTAREGSRIAVLLPAGDESSRDAPVTRDLAVRHGIHIGLSSPATIETVSRAATQAELALSRAAQTGGVARFDEVADAGFDAVLDTEAARSIAYALLRPIAEHDAAHRTALTTSLRTWLEHNGAWDPAASALSIHRHTLRKHILKIAELTGRDLSTARVRAELILALESTQ</sequence>
<evidence type="ECO:0000259" key="2">
    <source>
        <dbReference type="Pfam" id="PF13556"/>
    </source>
</evidence>
<dbReference type="Pfam" id="PF07905">
    <property type="entry name" value="PucR"/>
    <property type="match status" value="1"/>
</dbReference>
<dbReference type="InterPro" id="IPR012914">
    <property type="entry name" value="PucR_dom"/>
</dbReference>
<dbReference type="InterPro" id="IPR025736">
    <property type="entry name" value="PucR_C-HTH_dom"/>
</dbReference>
<proteinExistence type="predicted"/>
<dbReference type="InterPro" id="IPR051448">
    <property type="entry name" value="CdaR-like_regulators"/>
</dbReference>
<dbReference type="Proteomes" id="UP000221369">
    <property type="component" value="Unassembled WGS sequence"/>
</dbReference>
<dbReference type="Pfam" id="PF13556">
    <property type="entry name" value="HTH_30"/>
    <property type="match status" value="1"/>
</dbReference>
<protein>
    <submittedName>
        <fullName evidence="3">Purine catabolism regulator</fullName>
    </submittedName>
</protein>
<comment type="caution">
    <text evidence="3">The sequence shown here is derived from an EMBL/GenBank/DDBJ whole genome shotgun (WGS) entry which is preliminary data.</text>
</comment>
<feature type="domain" description="Purine catabolism PurC-like" evidence="1">
    <location>
        <begin position="33"/>
        <end position="130"/>
    </location>
</feature>
<keyword evidence="4" id="KW-1185">Reference proteome</keyword>
<dbReference type="RefSeq" id="WP_098405978.1">
    <property type="nucleotide sequence ID" value="NZ_PDJE01000001.1"/>
</dbReference>
<dbReference type="Gene3D" id="1.10.10.2840">
    <property type="entry name" value="PucR C-terminal helix-turn-helix domain"/>
    <property type="match status" value="1"/>
</dbReference>
<dbReference type="EMBL" id="PDJE01000001">
    <property type="protein sequence ID" value="PFG29390.1"/>
    <property type="molecule type" value="Genomic_DNA"/>
</dbReference>
<evidence type="ECO:0000313" key="4">
    <source>
        <dbReference type="Proteomes" id="UP000221369"/>
    </source>
</evidence>
<dbReference type="PANTHER" id="PTHR33744:SF1">
    <property type="entry name" value="DNA-BINDING TRANSCRIPTIONAL ACTIVATOR ADER"/>
    <property type="match status" value="1"/>
</dbReference>
<evidence type="ECO:0000259" key="1">
    <source>
        <dbReference type="Pfam" id="PF07905"/>
    </source>
</evidence>
<accession>A0A2A9DU01</accession>
<organism evidence="3 4">
    <name type="scientific">Paramicrobacterium agarici</name>
    <dbReference type="NCBI Taxonomy" id="630514"/>
    <lineage>
        <taxon>Bacteria</taxon>
        <taxon>Bacillati</taxon>
        <taxon>Actinomycetota</taxon>
        <taxon>Actinomycetes</taxon>
        <taxon>Micrococcales</taxon>
        <taxon>Microbacteriaceae</taxon>
        <taxon>Paramicrobacterium</taxon>
    </lineage>
</organism>
<gene>
    <name evidence="3" type="ORF">ATJ78_0295</name>
</gene>
<dbReference type="InterPro" id="IPR042070">
    <property type="entry name" value="PucR_C-HTH_sf"/>
</dbReference>
<reference evidence="3 4" key="1">
    <citation type="submission" date="2017-10" db="EMBL/GenBank/DDBJ databases">
        <title>Sequencing the genomes of 1000 actinobacteria strains.</title>
        <authorList>
            <person name="Klenk H.-P."/>
        </authorList>
    </citation>
    <scope>NUCLEOTIDE SEQUENCE [LARGE SCALE GENOMIC DNA]</scope>
    <source>
        <strain evidence="3 4">DSM 21798</strain>
    </source>
</reference>
<dbReference type="PANTHER" id="PTHR33744">
    <property type="entry name" value="CARBOHYDRATE DIACID REGULATOR"/>
    <property type="match status" value="1"/>
</dbReference>
<dbReference type="AlphaFoldDB" id="A0A2A9DU01"/>
<evidence type="ECO:0000313" key="3">
    <source>
        <dbReference type="EMBL" id="PFG29390.1"/>
    </source>
</evidence>